<evidence type="ECO:0000313" key="3">
    <source>
        <dbReference type="Proteomes" id="UP000410492"/>
    </source>
</evidence>
<dbReference type="EMBL" id="CAACVG010015143">
    <property type="protein sequence ID" value="VEN64130.1"/>
    <property type="molecule type" value="Genomic_DNA"/>
</dbReference>
<dbReference type="PROSITE" id="PS50994">
    <property type="entry name" value="INTEGRASE"/>
    <property type="match status" value="1"/>
</dbReference>
<dbReference type="SUPFAM" id="SSF53098">
    <property type="entry name" value="Ribonuclease H-like"/>
    <property type="match status" value="1"/>
</dbReference>
<organism evidence="2 3">
    <name type="scientific">Callosobruchus maculatus</name>
    <name type="common">Southern cowpea weevil</name>
    <name type="synonym">Pulse bruchid</name>
    <dbReference type="NCBI Taxonomy" id="64391"/>
    <lineage>
        <taxon>Eukaryota</taxon>
        <taxon>Metazoa</taxon>
        <taxon>Ecdysozoa</taxon>
        <taxon>Arthropoda</taxon>
        <taxon>Hexapoda</taxon>
        <taxon>Insecta</taxon>
        <taxon>Pterygota</taxon>
        <taxon>Neoptera</taxon>
        <taxon>Endopterygota</taxon>
        <taxon>Coleoptera</taxon>
        <taxon>Polyphaga</taxon>
        <taxon>Cucujiformia</taxon>
        <taxon>Chrysomeloidea</taxon>
        <taxon>Chrysomelidae</taxon>
        <taxon>Bruchinae</taxon>
        <taxon>Bruchini</taxon>
        <taxon>Callosobruchus</taxon>
    </lineage>
</organism>
<dbReference type="InterPro" id="IPR012337">
    <property type="entry name" value="RNaseH-like_sf"/>
</dbReference>
<dbReference type="Pfam" id="PF00665">
    <property type="entry name" value="rve"/>
    <property type="match status" value="1"/>
</dbReference>
<dbReference type="PANTHER" id="PTHR47331:SF1">
    <property type="entry name" value="GAG-LIKE PROTEIN"/>
    <property type="match status" value="1"/>
</dbReference>
<proteinExistence type="predicted"/>
<dbReference type="GO" id="GO:0015074">
    <property type="term" value="P:DNA integration"/>
    <property type="evidence" value="ECO:0007669"/>
    <property type="project" value="InterPro"/>
</dbReference>
<sequence>MKYTEKQISFCNLSTDSMINIQEQLEKFWRIEDCCISNKMYSMEEQEVESHFAKTTKHDDSGQFIVKLPLRENFADLGDSYDMALKRFYCLERKMKRDKELKELYCDFMKEYSALGHMSVVPAAEINTENICYYLPHHGVLKQSSLTTKLRTVFDASAQSSSGLSLNDVLKVGPVIQDDLFSILTRFRKHNYVISADIAKMFRCVAVQENQRDLQRIIWRPDPSQDLQIYRLNTVTYGQACASYLAIRCLYQVGIDNEENFPVTSRAIKRDFYCDDLLTGSDTIDGCVQLRKEISELLEKRNFLLRKWASNEQGILQDSQRDDIFQYIINDDKELRTLGILWDTKLDSFGFSVEFEIPSFERVTKRNILSTISRLFDPLGLAGPVLIQAKLILQDLCRLSLSWDDVVPPEVQTFFVNFCKDLRSLVNIKIPRQAIIKNSADIEIHGFCDSSEKSYGACVMLRSVDSLGNCKVALLCAKARVAPLKTQTLPRLELLGAVTLSRLINKVVNALELSISEQNIFYWTDSTIVLGWLNTEPSTLKCFVANRVAEIQQLTKIEQWRHVRTHHNPADIISRGAAPSALLNCELWWTGPSWLVQSPEDWPKPLELGETKVTDLPERRNVEGKALLLTKFENFDLFTKYSSLPKLQRICAYLLRFINNTVHKVQGNKMNLGPLSVKEYKTALLKLTFIAQRQMFPRDIQRLQTEGKLDNDSKILSLNPYLDEFGLLRIGGRIKHSDLSSEHKHPLLINDKHPFSLLIIQYEHFRHFHAGNQATLTAVRQTFWLINGRNAIRKYIRGCVTCFRANPMPNVVTQMADLPERRVKPARPFLKSGVDLAGPFFIKNSQKRNRQMIKSYLCVFVCLVTRAVHFEICTDLSSETFIAALKRFIARRGICASLLSDNGSNFIGARRELRETYQFLQKIHKDPQTSHFLQENYISWELIPPRAPHFGGIWESAVKSAKHHIKRIAANAHLTFELFYTLIVEIEAILNSRPLTPLSSDANDFQVLTPGHFLIGDSMKSTPDHDYIETPLNRLTHYQRIQKMFQQFWVRWKNEYLTNLQQRSKWKSGNDKSVKPGTMVIVKEDNTLPMQWPIGRITKVFPGKDGVIRVVDVRTKGGTFRRPTSKICVLPLPDQIIFEESLCHGVERWSFQEGRNMVAHATGCHLPRTPLQTSLYGVESRARP</sequence>
<dbReference type="InterPro" id="IPR036397">
    <property type="entry name" value="RNaseH_sf"/>
</dbReference>
<dbReference type="SUPFAM" id="SSF56672">
    <property type="entry name" value="DNA/RNA polymerases"/>
    <property type="match status" value="1"/>
</dbReference>
<dbReference type="AlphaFoldDB" id="A0A653DWJ6"/>
<dbReference type="InterPro" id="IPR008042">
    <property type="entry name" value="Retrotrans_Pao"/>
</dbReference>
<dbReference type="GO" id="GO:0042575">
    <property type="term" value="C:DNA polymerase complex"/>
    <property type="evidence" value="ECO:0007669"/>
    <property type="project" value="UniProtKB-ARBA"/>
</dbReference>
<dbReference type="Pfam" id="PF17921">
    <property type="entry name" value="Integrase_H2C2"/>
    <property type="match status" value="1"/>
</dbReference>
<dbReference type="InterPro" id="IPR043502">
    <property type="entry name" value="DNA/RNA_pol_sf"/>
</dbReference>
<dbReference type="InterPro" id="IPR001584">
    <property type="entry name" value="Integrase_cat-core"/>
</dbReference>
<dbReference type="Pfam" id="PF18701">
    <property type="entry name" value="DUF5641"/>
    <property type="match status" value="1"/>
</dbReference>
<dbReference type="InterPro" id="IPR040676">
    <property type="entry name" value="DUF5641"/>
</dbReference>
<dbReference type="Gene3D" id="3.30.420.10">
    <property type="entry name" value="Ribonuclease H-like superfamily/Ribonuclease H"/>
    <property type="match status" value="1"/>
</dbReference>
<reference evidence="2 3" key="1">
    <citation type="submission" date="2019-01" db="EMBL/GenBank/DDBJ databases">
        <authorList>
            <person name="Sayadi A."/>
        </authorList>
    </citation>
    <scope>NUCLEOTIDE SEQUENCE [LARGE SCALE GENOMIC DNA]</scope>
</reference>
<dbReference type="PANTHER" id="PTHR47331">
    <property type="entry name" value="PHD-TYPE DOMAIN-CONTAINING PROTEIN"/>
    <property type="match status" value="1"/>
</dbReference>
<protein>
    <recommendedName>
        <fullName evidence="1">Integrase catalytic domain-containing protein</fullName>
    </recommendedName>
</protein>
<keyword evidence="3" id="KW-1185">Reference proteome</keyword>
<feature type="domain" description="Integrase catalytic" evidence="1">
    <location>
        <begin position="824"/>
        <end position="1018"/>
    </location>
</feature>
<dbReference type="OrthoDB" id="7764418at2759"/>
<name>A0A653DWJ6_CALMS</name>
<dbReference type="GO" id="GO:0071897">
    <property type="term" value="P:DNA biosynthetic process"/>
    <property type="evidence" value="ECO:0007669"/>
    <property type="project" value="UniProtKB-ARBA"/>
</dbReference>
<dbReference type="GO" id="GO:0003676">
    <property type="term" value="F:nucleic acid binding"/>
    <property type="evidence" value="ECO:0007669"/>
    <property type="project" value="InterPro"/>
</dbReference>
<accession>A0A653DWJ6</accession>
<evidence type="ECO:0000259" key="1">
    <source>
        <dbReference type="PROSITE" id="PS50994"/>
    </source>
</evidence>
<dbReference type="Proteomes" id="UP000410492">
    <property type="component" value="Unassembled WGS sequence"/>
</dbReference>
<dbReference type="InterPro" id="IPR041588">
    <property type="entry name" value="Integrase_H2C2"/>
</dbReference>
<dbReference type="CDD" id="cd01644">
    <property type="entry name" value="RT_pepA17"/>
    <property type="match status" value="1"/>
</dbReference>
<gene>
    <name evidence="2" type="ORF">CALMAC_LOCUS20760</name>
</gene>
<dbReference type="Pfam" id="PF05380">
    <property type="entry name" value="Peptidase_A17"/>
    <property type="match status" value="1"/>
</dbReference>
<evidence type="ECO:0000313" key="2">
    <source>
        <dbReference type="EMBL" id="VEN64130.1"/>
    </source>
</evidence>